<dbReference type="STRING" id="51031.W2SRK1"/>
<dbReference type="Gene3D" id="3.40.33.10">
    <property type="entry name" value="CAP"/>
    <property type="match status" value="2"/>
</dbReference>
<dbReference type="GeneID" id="25353925"/>
<dbReference type="PROSITE" id="PS01010">
    <property type="entry name" value="CRISP_2"/>
    <property type="match status" value="1"/>
</dbReference>
<dbReference type="CDD" id="cd05380">
    <property type="entry name" value="CAP_euk"/>
    <property type="match status" value="2"/>
</dbReference>
<dbReference type="OrthoDB" id="5874910at2759"/>
<evidence type="ECO:0000313" key="5">
    <source>
        <dbReference type="Proteomes" id="UP000053676"/>
    </source>
</evidence>
<organism evidence="4 5">
    <name type="scientific">Necator americanus</name>
    <name type="common">Human hookworm</name>
    <dbReference type="NCBI Taxonomy" id="51031"/>
    <lineage>
        <taxon>Eukaryota</taxon>
        <taxon>Metazoa</taxon>
        <taxon>Ecdysozoa</taxon>
        <taxon>Nematoda</taxon>
        <taxon>Chromadorea</taxon>
        <taxon>Rhabditida</taxon>
        <taxon>Rhabditina</taxon>
        <taxon>Rhabditomorpha</taxon>
        <taxon>Strongyloidea</taxon>
        <taxon>Ancylostomatidae</taxon>
        <taxon>Bunostominae</taxon>
        <taxon>Necator</taxon>
    </lineage>
</organism>
<dbReference type="PANTHER" id="PTHR10334">
    <property type="entry name" value="CYSTEINE-RICH SECRETORY PROTEIN-RELATED"/>
    <property type="match status" value="1"/>
</dbReference>
<dbReference type="CTD" id="25353925"/>
<dbReference type="Pfam" id="PF00188">
    <property type="entry name" value="CAP"/>
    <property type="match status" value="2"/>
</dbReference>
<evidence type="ECO:0000313" key="4">
    <source>
        <dbReference type="EMBL" id="ETN72359.1"/>
    </source>
</evidence>
<dbReference type="GO" id="GO:0005576">
    <property type="term" value="C:extracellular region"/>
    <property type="evidence" value="ECO:0007669"/>
    <property type="project" value="InterPro"/>
</dbReference>
<dbReference type="InterPro" id="IPR035940">
    <property type="entry name" value="CAP_sf"/>
</dbReference>
<gene>
    <name evidence="4" type="ORF">NECAME_13897</name>
</gene>
<dbReference type="InterPro" id="IPR018244">
    <property type="entry name" value="Allrgn_V5/Tpx1_CS"/>
</dbReference>
<proteinExistence type="predicted"/>
<dbReference type="PRINTS" id="PR00837">
    <property type="entry name" value="V5TPXLIKE"/>
</dbReference>
<accession>W2SRK1</accession>
<dbReference type="SUPFAM" id="SSF55797">
    <property type="entry name" value="PR-1-like"/>
    <property type="match status" value="2"/>
</dbReference>
<evidence type="ECO:0000259" key="3">
    <source>
        <dbReference type="SMART" id="SM00198"/>
    </source>
</evidence>
<dbReference type="InterPro" id="IPR001283">
    <property type="entry name" value="CRISP-related"/>
</dbReference>
<feature type="chain" id="PRO_5004824874" evidence="2">
    <location>
        <begin position="31"/>
        <end position="483"/>
    </location>
</feature>
<keyword evidence="2" id="KW-0732">Signal</keyword>
<protein>
    <submittedName>
        <fullName evidence="4">SCP-like protein</fullName>
    </submittedName>
</protein>
<feature type="region of interest" description="Disordered" evidence="1">
    <location>
        <begin position="254"/>
        <end position="277"/>
    </location>
</feature>
<dbReference type="Proteomes" id="UP000053676">
    <property type="component" value="Unassembled WGS sequence"/>
</dbReference>
<sequence>MRHDIRHDIHFFGAMFTFLVVLLSVYGATAQQKAVCSSKPTDANDPVRYAFLNEQNTLRKTLAAGNTDDGGADNLYGSKTLFQFTYNCDLEISAMTAAKGCPTTSSVPNEVSGNSINYKIIRTHQDPPTDAEAKADITTVVTGWAETRYEAEFNRETAIYDVEDTAPFVRIVYNKSISVGCVVTHCGAKKTAYTCAYSSSPVKGEPFYWPVKGSTGCTSDSQCKKAISGSKCNVAPNEPVGLCTTDLTELTTVGPTDTTAAESTTSETTVMPTTTSTAAAAETTTATSSSTLMTDEIRDKIVTMHNYRRSLLAQGTVRNGKEGKPNCGTAKNMYRMKYDKSLETEAQKYADTCALVSSGEATRPQSGENTYVVQSDTVSPLSAVEESIKSWWKQILSNGINAKMQYTEILSTKTNAPLNFIQMAWANSYKIGCGVSRCTGETFVVCRYNPRGNVLNEYIYNVGSICASCQNSCTDSLCDSPAN</sequence>
<name>W2SRK1_NECAM</name>
<reference evidence="5" key="1">
    <citation type="journal article" date="2014" name="Nat. Genet.">
        <title>Genome of the human hookworm Necator americanus.</title>
        <authorList>
            <person name="Tang Y.T."/>
            <person name="Gao X."/>
            <person name="Rosa B.A."/>
            <person name="Abubucker S."/>
            <person name="Hallsworth-Pepin K."/>
            <person name="Martin J."/>
            <person name="Tyagi R."/>
            <person name="Heizer E."/>
            <person name="Zhang X."/>
            <person name="Bhonagiri-Palsikar V."/>
            <person name="Minx P."/>
            <person name="Warren W.C."/>
            <person name="Wang Q."/>
            <person name="Zhan B."/>
            <person name="Hotez P.J."/>
            <person name="Sternberg P.W."/>
            <person name="Dougall A."/>
            <person name="Gaze S.T."/>
            <person name="Mulvenna J."/>
            <person name="Sotillo J."/>
            <person name="Ranganathan S."/>
            <person name="Rabelo E.M."/>
            <person name="Wilson R.K."/>
            <person name="Felgner P.L."/>
            <person name="Bethony J."/>
            <person name="Hawdon J.M."/>
            <person name="Gasser R.B."/>
            <person name="Loukas A."/>
            <person name="Mitreva M."/>
        </authorList>
    </citation>
    <scope>NUCLEOTIDE SEQUENCE [LARGE SCALE GENOMIC DNA]</scope>
</reference>
<dbReference type="EMBL" id="KI664724">
    <property type="protein sequence ID" value="ETN72359.1"/>
    <property type="molecule type" value="Genomic_DNA"/>
</dbReference>
<dbReference type="SMART" id="SM00198">
    <property type="entry name" value="SCP"/>
    <property type="match status" value="1"/>
</dbReference>
<evidence type="ECO:0000256" key="1">
    <source>
        <dbReference type="SAM" id="MobiDB-lite"/>
    </source>
</evidence>
<dbReference type="AlphaFoldDB" id="W2SRK1"/>
<evidence type="ECO:0000256" key="2">
    <source>
        <dbReference type="SAM" id="SignalP"/>
    </source>
</evidence>
<feature type="domain" description="SCP" evidence="3">
    <location>
        <begin position="296"/>
        <end position="456"/>
    </location>
</feature>
<feature type="compositionally biased region" description="Low complexity" evidence="1">
    <location>
        <begin position="258"/>
        <end position="277"/>
    </location>
</feature>
<dbReference type="KEGG" id="nai:NECAME_13897"/>
<keyword evidence="5" id="KW-1185">Reference proteome</keyword>
<dbReference type="InterPro" id="IPR014044">
    <property type="entry name" value="CAP_dom"/>
</dbReference>
<feature type="signal peptide" evidence="2">
    <location>
        <begin position="1"/>
        <end position="30"/>
    </location>
</feature>